<comment type="subcellular location">
    <subcellularLocation>
        <location evidence="1">Membrane</location>
    </subcellularLocation>
</comment>
<evidence type="ECO:0000256" key="1">
    <source>
        <dbReference type="ARBA" id="ARBA00004370"/>
    </source>
</evidence>
<dbReference type="RefSeq" id="WP_248706148.1">
    <property type="nucleotide sequence ID" value="NZ_CAKOEU010000003.1"/>
</dbReference>
<dbReference type="Gene3D" id="3.40.710.10">
    <property type="entry name" value="DD-peptidase/beta-lactamase superfamily"/>
    <property type="match status" value="1"/>
</dbReference>
<dbReference type="PANTHER" id="PTHR46825">
    <property type="entry name" value="D-ALANYL-D-ALANINE-CARBOXYPEPTIDASE/ENDOPEPTIDASE AMPH"/>
    <property type="match status" value="1"/>
</dbReference>
<evidence type="ECO:0000256" key="3">
    <source>
        <dbReference type="SAM" id="Phobius"/>
    </source>
</evidence>
<feature type="domain" description="Beta-lactamase-related" evidence="4">
    <location>
        <begin position="56"/>
        <end position="340"/>
    </location>
</feature>
<reference evidence="5" key="1">
    <citation type="submission" date="2022-03" db="EMBL/GenBank/DDBJ databases">
        <authorList>
            <person name="Hettiarachchi G."/>
        </authorList>
    </citation>
    <scope>NUCLEOTIDE SEQUENCE</scope>
    <source>
        <strain evidence="5">LMG 32447</strain>
    </source>
</reference>
<evidence type="ECO:0000259" key="4">
    <source>
        <dbReference type="Pfam" id="PF00144"/>
    </source>
</evidence>
<sequence length="360" mass="40104">MIYRYILPIIGSVLTVILVLVLLIGKLWSNPNSSTNKSSTPKQQLAKVDNKGLSDLLKSAKFSGVALVYRRDKIILNQAYGYADQKEKQDNQISDRYYIGSAQKSVIATAVLQLEQHGKLKVDQPISHYFSDFPNGVNITLKNLLNHTSGLNELKENGKSVTPKELVHQIMDANPNPEPGSWRYSDSNYAILADIVQRVSKQPLSDYVQKNIFNPSGMVDSGFNPTNKKINHLATSYRTKDGNLSPARIPDLSELFGAGDMYTNAVDMYRFDKALMQGDLLNEQERAKMFDSGSRSTYGMGFYVNPSSYSSHGILGGFNTINTFTHTGKTYIVLITNTDQVSALGKLSDKIYQYLSQQES</sequence>
<dbReference type="InterPro" id="IPR050491">
    <property type="entry name" value="AmpC-like"/>
</dbReference>
<protein>
    <submittedName>
        <fullName evidence="5">Penicillin-binding protein PbpX</fullName>
    </submittedName>
</protein>
<dbReference type="Pfam" id="PF00144">
    <property type="entry name" value="Beta-lactamase"/>
    <property type="match status" value="1"/>
</dbReference>
<evidence type="ECO:0000256" key="2">
    <source>
        <dbReference type="ARBA" id="ARBA00023136"/>
    </source>
</evidence>
<keyword evidence="6" id="KW-1185">Reference proteome</keyword>
<dbReference type="InterPro" id="IPR012338">
    <property type="entry name" value="Beta-lactam/transpept-like"/>
</dbReference>
<accession>A0ABN8H8Q0</accession>
<keyword evidence="3" id="KW-1133">Transmembrane helix</keyword>
<dbReference type="SUPFAM" id="SSF56601">
    <property type="entry name" value="beta-lactamase/transpeptidase-like"/>
    <property type="match status" value="1"/>
</dbReference>
<dbReference type="Proteomes" id="UP000838102">
    <property type="component" value="Unassembled WGS sequence"/>
</dbReference>
<name>A0ABN8H8Q0_9LACO</name>
<organism evidence="5 6">
    <name type="scientific">Convivina praedatoris</name>
    <dbReference type="NCBI Taxonomy" id="2880963"/>
    <lineage>
        <taxon>Bacteria</taxon>
        <taxon>Bacillati</taxon>
        <taxon>Bacillota</taxon>
        <taxon>Bacilli</taxon>
        <taxon>Lactobacillales</taxon>
        <taxon>Lactobacillaceae</taxon>
        <taxon>Convivina</taxon>
    </lineage>
</organism>
<keyword evidence="2 3" id="KW-0472">Membrane</keyword>
<gene>
    <name evidence="5" type="primary">pbpX</name>
    <name evidence="5" type="ORF">LMG032447_00734</name>
</gene>
<dbReference type="InterPro" id="IPR001466">
    <property type="entry name" value="Beta-lactam-related"/>
</dbReference>
<feature type="transmembrane region" description="Helical" evidence="3">
    <location>
        <begin position="6"/>
        <end position="28"/>
    </location>
</feature>
<evidence type="ECO:0000313" key="6">
    <source>
        <dbReference type="Proteomes" id="UP000838102"/>
    </source>
</evidence>
<proteinExistence type="predicted"/>
<dbReference type="PANTHER" id="PTHR46825:SF11">
    <property type="entry name" value="PENICILLIN-BINDING PROTEIN 4"/>
    <property type="match status" value="1"/>
</dbReference>
<comment type="caution">
    <text evidence="5">The sequence shown here is derived from an EMBL/GenBank/DDBJ whole genome shotgun (WGS) entry which is preliminary data.</text>
</comment>
<dbReference type="EMBL" id="CAKOEU010000003">
    <property type="protein sequence ID" value="CAH1853878.1"/>
    <property type="molecule type" value="Genomic_DNA"/>
</dbReference>
<evidence type="ECO:0000313" key="5">
    <source>
        <dbReference type="EMBL" id="CAH1853878.1"/>
    </source>
</evidence>
<keyword evidence="3" id="KW-0812">Transmembrane</keyword>